<evidence type="ECO:0000313" key="2">
    <source>
        <dbReference type="EMBL" id="MBB5067373.1"/>
    </source>
</evidence>
<comment type="caution">
    <text evidence="2">The sequence shown here is derived from an EMBL/GenBank/DDBJ whole genome shotgun (WGS) entry which is preliminary data.</text>
</comment>
<protein>
    <recommendedName>
        <fullName evidence="4">PE family protein</fullName>
    </recommendedName>
</protein>
<gene>
    <name evidence="2" type="ORF">BJ969_000461</name>
</gene>
<dbReference type="AlphaFoldDB" id="A0A840NAH4"/>
<dbReference type="Proteomes" id="UP000580474">
    <property type="component" value="Unassembled WGS sequence"/>
</dbReference>
<keyword evidence="3" id="KW-1185">Reference proteome</keyword>
<reference evidence="2 3" key="1">
    <citation type="submission" date="2020-08" db="EMBL/GenBank/DDBJ databases">
        <title>Sequencing the genomes of 1000 actinobacteria strains.</title>
        <authorList>
            <person name="Klenk H.-P."/>
        </authorList>
    </citation>
    <scope>NUCLEOTIDE SEQUENCE [LARGE SCALE GENOMIC DNA]</scope>
    <source>
        <strain evidence="2 3">DSM 45582</strain>
    </source>
</reference>
<feature type="region of interest" description="Disordered" evidence="1">
    <location>
        <begin position="22"/>
        <end position="44"/>
    </location>
</feature>
<proteinExistence type="predicted"/>
<name>A0A840NAH4_9PSEU</name>
<evidence type="ECO:0000313" key="3">
    <source>
        <dbReference type="Proteomes" id="UP000580474"/>
    </source>
</evidence>
<organism evidence="2 3">
    <name type="scientific">Saccharopolyspora gloriosae</name>
    <dbReference type="NCBI Taxonomy" id="455344"/>
    <lineage>
        <taxon>Bacteria</taxon>
        <taxon>Bacillati</taxon>
        <taxon>Actinomycetota</taxon>
        <taxon>Actinomycetes</taxon>
        <taxon>Pseudonocardiales</taxon>
        <taxon>Pseudonocardiaceae</taxon>
        <taxon>Saccharopolyspora</taxon>
    </lineage>
</organism>
<dbReference type="EMBL" id="JACHIV010000001">
    <property type="protein sequence ID" value="MBB5067373.1"/>
    <property type="molecule type" value="Genomic_DNA"/>
</dbReference>
<dbReference type="RefSeq" id="WP_184476850.1">
    <property type="nucleotide sequence ID" value="NZ_JACHIV010000001.1"/>
</dbReference>
<evidence type="ECO:0000256" key="1">
    <source>
        <dbReference type="SAM" id="MobiDB-lite"/>
    </source>
</evidence>
<accession>A0A840NAH4</accession>
<evidence type="ECO:0008006" key="4">
    <source>
        <dbReference type="Google" id="ProtNLM"/>
    </source>
</evidence>
<sequence>MTGFRIDPEALEGAIRKLEDARDEARRLTQSSQMAMPGELTAKDATTATARELFEARASGVDASLQGTAGEIVKKLTAKIESYRQTLEEYRQADDNATVDANQVGRA</sequence>